<dbReference type="PANTHER" id="PTHR32387">
    <property type="entry name" value="WU:FJ29H11"/>
    <property type="match status" value="1"/>
</dbReference>
<dbReference type="InterPro" id="IPR024975">
    <property type="entry name" value="NOV_C"/>
</dbReference>
<dbReference type="EMBL" id="CAJOAY010004114">
    <property type="protein sequence ID" value="CAF4055295.1"/>
    <property type="molecule type" value="Genomic_DNA"/>
</dbReference>
<accession>A0A819S0K0</accession>
<protein>
    <recommendedName>
        <fullName evidence="1">Protein NO VEIN C-terminal domain-containing protein</fullName>
    </recommendedName>
</protein>
<sequence length="156" mass="18418">SSSLFIKQSNDENLIPIEEIDVSDMITPNLESMQNHSHGKGYYGEQMVYRYLQKKYSSKPGVSVKWLNQDDESHFPHDIELIKDKKQYYIEVKSTEINDNHMFQLSFSQIAAILEHNTYYSIYRVYINAKKLCVLNNIRQRLNKEELSCTMTINIR</sequence>
<dbReference type="InterPro" id="IPR052957">
    <property type="entry name" value="Auxin_embryo_med"/>
</dbReference>
<dbReference type="Pfam" id="PF13020">
    <property type="entry name" value="NOV_C"/>
    <property type="match status" value="1"/>
</dbReference>
<name>A0A819S0K0_9BILA</name>
<feature type="non-terminal residue" evidence="2">
    <location>
        <position position="1"/>
    </location>
</feature>
<organism evidence="2 3">
    <name type="scientific">Adineta steineri</name>
    <dbReference type="NCBI Taxonomy" id="433720"/>
    <lineage>
        <taxon>Eukaryota</taxon>
        <taxon>Metazoa</taxon>
        <taxon>Spiralia</taxon>
        <taxon>Gnathifera</taxon>
        <taxon>Rotifera</taxon>
        <taxon>Eurotatoria</taxon>
        <taxon>Bdelloidea</taxon>
        <taxon>Adinetida</taxon>
        <taxon>Adinetidae</taxon>
        <taxon>Adineta</taxon>
    </lineage>
</organism>
<comment type="caution">
    <text evidence="2">The sequence shown here is derived from an EMBL/GenBank/DDBJ whole genome shotgun (WGS) entry which is preliminary data.</text>
</comment>
<evidence type="ECO:0000259" key="1">
    <source>
        <dbReference type="Pfam" id="PF13020"/>
    </source>
</evidence>
<dbReference type="PANTHER" id="PTHR32387:SF0">
    <property type="entry name" value="PROTEIN NO VEIN"/>
    <property type="match status" value="1"/>
</dbReference>
<evidence type="ECO:0000313" key="2">
    <source>
        <dbReference type="EMBL" id="CAF4055295.1"/>
    </source>
</evidence>
<feature type="domain" description="Protein NO VEIN C-terminal" evidence="1">
    <location>
        <begin position="44"/>
        <end position="129"/>
    </location>
</feature>
<dbReference type="AlphaFoldDB" id="A0A819S0K0"/>
<reference evidence="2" key="1">
    <citation type="submission" date="2021-02" db="EMBL/GenBank/DDBJ databases">
        <authorList>
            <person name="Nowell W R."/>
        </authorList>
    </citation>
    <scope>NUCLEOTIDE SEQUENCE</scope>
</reference>
<evidence type="ECO:0000313" key="3">
    <source>
        <dbReference type="Proteomes" id="UP000663881"/>
    </source>
</evidence>
<dbReference type="Proteomes" id="UP000663881">
    <property type="component" value="Unassembled WGS sequence"/>
</dbReference>
<gene>
    <name evidence="2" type="ORF">OKA104_LOCUS33047</name>
</gene>
<proteinExistence type="predicted"/>